<evidence type="ECO:0000313" key="2">
    <source>
        <dbReference type="Proteomes" id="UP000266178"/>
    </source>
</evidence>
<evidence type="ECO:0000313" key="1">
    <source>
        <dbReference type="EMBL" id="RIH92525.1"/>
    </source>
</evidence>
<accession>A0A399F9Z1</accession>
<dbReference type="InterPro" id="IPR025427">
    <property type="entry name" value="DUF4160"/>
</dbReference>
<proteinExistence type="predicted"/>
<dbReference type="Pfam" id="PF13711">
    <property type="entry name" value="DUF4160"/>
    <property type="match status" value="1"/>
</dbReference>
<sequence>MITLHRSGQYRFFVNSGYTQESPYIYVKHEGHVAKFSLKPVALQSNQGFSRTELSRLQQVVNDARDQLLKHWANRSGDQKAVAAQLLLNAED</sequence>
<dbReference type="AlphaFoldDB" id="A0A399F9Z1"/>
<dbReference type="OrthoDB" id="122670at2"/>
<dbReference type="Proteomes" id="UP000266178">
    <property type="component" value="Unassembled WGS sequence"/>
</dbReference>
<evidence type="ECO:0008006" key="3">
    <source>
        <dbReference type="Google" id="ProtNLM"/>
    </source>
</evidence>
<dbReference type="RefSeq" id="WP_119357046.1">
    <property type="nucleotide sequence ID" value="NZ_BJXM01000008.1"/>
</dbReference>
<comment type="caution">
    <text evidence="1">The sequence shown here is derived from an EMBL/GenBank/DDBJ whole genome shotgun (WGS) entry which is preliminary data.</text>
</comment>
<keyword evidence="2" id="KW-1185">Reference proteome</keyword>
<dbReference type="EMBL" id="QWLB01000018">
    <property type="protein sequence ID" value="RIH92525.1"/>
    <property type="molecule type" value="Genomic_DNA"/>
</dbReference>
<gene>
    <name evidence="1" type="ORF">Mgrana_01557</name>
</gene>
<name>A0A399F9Z1_9DEIN</name>
<organism evidence="1 2">
    <name type="scientific">Meiothermus granaticius NBRC 107808</name>
    <dbReference type="NCBI Taxonomy" id="1227551"/>
    <lineage>
        <taxon>Bacteria</taxon>
        <taxon>Thermotogati</taxon>
        <taxon>Deinococcota</taxon>
        <taxon>Deinococci</taxon>
        <taxon>Thermales</taxon>
        <taxon>Thermaceae</taxon>
        <taxon>Meiothermus</taxon>
    </lineage>
</organism>
<reference evidence="1 2" key="1">
    <citation type="submission" date="2018-08" db="EMBL/GenBank/DDBJ databases">
        <title>Meiothermus granaticius genome AF-68 sequencing project.</title>
        <authorList>
            <person name="Da Costa M.S."/>
            <person name="Albuquerque L."/>
            <person name="Raposo P."/>
            <person name="Froufe H.J.C."/>
            <person name="Barroso C.S."/>
            <person name="Egas C."/>
        </authorList>
    </citation>
    <scope>NUCLEOTIDE SEQUENCE [LARGE SCALE GENOMIC DNA]</scope>
    <source>
        <strain evidence="1 2">AF-68</strain>
    </source>
</reference>
<protein>
    <recommendedName>
        <fullName evidence="3">DUF4160 domain-containing protein</fullName>
    </recommendedName>
</protein>